<evidence type="ECO:0000256" key="1">
    <source>
        <dbReference type="SAM" id="MobiDB-lite"/>
    </source>
</evidence>
<proteinExistence type="predicted"/>
<reference evidence="3" key="1">
    <citation type="journal article" date="2023" name="bioRxiv">
        <title>Complete genome of the Medicago anthracnose fungus, Colletotrichum destructivum, reveals a mini-chromosome-like region within a core chromosome.</title>
        <authorList>
            <person name="Lapalu N."/>
            <person name="Simon A."/>
            <person name="Lu A."/>
            <person name="Plaumann P.-L."/>
            <person name="Amselem J."/>
            <person name="Pigne S."/>
            <person name="Auger A."/>
            <person name="Koch C."/>
            <person name="Dallery J.-F."/>
            <person name="O'Connell R.J."/>
        </authorList>
    </citation>
    <scope>NUCLEOTIDE SEQUENCE [LARGE SCALE GENOMIC DNA]</scope>
    <source>
        <strain evidence="3">CBS 520.97</strain>
    </source>
</reference>
<keyword evidence="3" id="KW-1185">Reference proteome</keyword>
<name>A0AAX4IW45_9PEZI</name>
<protein>
    <submittedName>
        <fullName evidence="2">Uncharacterized protein</fullName>
    </submittedName>
</protein>
<dbReference type="EMBL" id="CP137312">
    <property type="protein sequence ID" value="WQF87302.1"/>
    <property type="molecule type" value="Genomic_DNA"/>
</dbReference>
<feature type="region of interest" description="Disordered" evidence="1">
    <location>
        <begin position="173"/>
        <end position="241"/>
    </location>
</feature>
<dbReference type="GeneID" id="87948816"/>
<dbReference type="Proteomes" id="UP001322277">
    <property type="component" value="Chromosome 8"/>
</dbReference>
<organism evidence="2 3">
    <name type="scientific">Colletotrichum destructivum</name>
    <dbReference type="NCBI Taxonomy" id="34406"/>
    <lineage>
        <taxon>Eukaryota</taxon>
        <taxon>Fungi</taxon>
        <taxon>Dikarya</taxon>
        <taxon>Ascomycota</taxon>
        <taxon>Pezizomycotina</taxon>
        <taxon>Sordariomycetes</taxon>
        <taxon>Hypocreomycetidae</taxon>
        <taxon>Glomerellales</taxon>
        <taxon>Glomerellaceae</taxon>
        <taxon>Colletotrichum</taxon>
        <taxon>Colletotrichum destructivum species complex</taxon>
    </lineage>
</organism>
<dbReference type="KEGG" id="cdet:87948816"/>
<feature type="region of interest" description="Disordered" evidence="1">
    <location>
        <begin position="28"/>
        <end position="72"/>
    </location>
</feature>
<dbReference type="AlphaFoldDB" id="A0AAX4IW45"/>
<sequence>MHPFNQPPLHLIEEGTLTVYPPIDPPRGPPIYVDEGPLKVVPNEPASSTYRSDEHQPLRADPPWIDYRPPSFQSRTRKFFTPEHSQLPNRRQTNQPNMASPLIREMLLTSQARLQKKVPDQQLQPTEQGRREIWAARKFQSQQTADWFSQQHMAPQANDQVSSRSGISTTLLQHTESSAEHSSYRAQQLREPLHRRQLELGQPMQPQRYLLYEQPNHPQQQQHGQGAKGGLYPVMRNAVEK</sequence>
<evidence type="ECO:0000313" key="3">
    <source>
        <dbReference type="Proteomes" id="UP001322277"/>
    </source>
</evidence>
<dbReference type="RefSeq" id="XP_062784523.1">
    <property type="nucleotide sequence ID" value="XM_062928472.1"/>
</dbReference>
<evidence type="ECO:0000313" key="2">
    <source>
        <dbReference type="EMBL" id="WQF87302.1"/>
    </source>
</evidence>
<gene>
    <name evidence="2" type="ORF">CDEST_12316</name>
</gene>
<feature type="compositionally biased region" description="Low complexity" evidence="1">
    <location>
        <begin position="214"/>
        <end position="225"/>
    </location>
</feature>
<accession>A0AAX4IW45</accession>